<sequence>MTGLSPFSYALVRVVPRIERGECVNVGVLLFCKSRDFLALGVRIDDARLAAFSPGLDLGAVRAALAGWAGTCAGDGPAEGKSLGERFGWLTAPRSTIVQPGPTHLGLTGDPEAELARLVELLVG</sequence>
<accession>A0A8J7KKV7</accession>
<gene>
    <name evidence="1" type="ORF">IW245_003390</name>
</gene>
<proteinExistence type="predicted"/>
<evidence type="ECO:0008006" key="3">
    <source>
        <dbReference type="Google" id="ProtNLM"/>
    </source>
</evidence>
<evidence type="ECO:0000313" key="2">
    <source>
        <dbReference type="Proteomes" id="UP000622552"/>
    </source>
</evidence>
<dbReference type="Pfam" id="PF11236">
    <property type="entry name" value="DUF3037"/>
    <property type="match status" value="1"/>
</dbReference>
<evidence type="ECO:0000313" key="1">
    <source>
        <dbReference type="EMBL" id="MBG6137196.1"/>
    </source>
</evidence>
<organism evidence="1 2">
    <name type="scientific">Longispora fulva</name>
    <dbReference type="NCBI Taxonomy" id="619741"/>
    <lineage>
        <taxon>Bacteria</taxon>
        <taxon>Bacillati</taxon>
        <taxon>Actinomycetota</taxon>
        <taxon>Actinomycetes</taxon>
        <taxon>Micromonosporales</taxon>
        <taxon>Micromonosporaceae</taxon>
        <taxon>Longispora</taxon>
    </lineage>
</organism>
<dbReference type="EMBL" id="JADOUF010000001">
    <property type="protein sequence ID" value="MBG6137196.1"/>
    <property type="molecule type" value="Genomic_DNA"/>
</dbReference>
<dbReference type="RefSeq" id="WP_197004085.1">
    <property type="nucleotide sequence ID" value="NZ_BONS01000022.1"/>
</dbReference>
<keyword evidence="2" id="KW-1185">Reference proteome</keyword>
<name>A0A8J7KKV7_9ACTN</name>
<dbReference type="AlphaFoldDB" id="A0A8J7KKV7"/>
<dbReference type="InterPro" id="IPR021398">
    <property type="entry name" value="DUF3037"/>
</dbReference>
<comment type="caution">
    <text evidence="1">The sequence shown here is derived from an EMBL/GenBank/DDBJ whole genome shotgun (WGS) entry which is preliminary data.</text>
</comment>
<dbReference type="Proteomes" id="UP000622552">
    <property type="component" value="Unassembled WGS sequence"/>
</dbReference>
<protein>
    <recommendedName>
        <fullName evidence="3">DUF3037 domain-containing protein</fullName>
    </recommendedName>
</protein>
<reference evidence="1" key="1">
    <citation type="submission" date="2020-11" db="EMBL/GenBank/DDBJ databases">
        <title>Sequencing the genomes of 1000 actinobacteria strains.</title>
        <authorList>
            <person name="Klenk H.-P."/>
        </authorList>
    </citation>
    <scope>NUCLEOTIDE SEQUENCE</scope>
    <source>
        <strain evidence="1">DSM 45356</strain>
    </source>
</reference>